<gene>
    <name evidence="1" type="ORF">MEUPH1_LOCUS30461</name>
</gene>
<evidence type="ECO:0000313" key="2">
    <source>
        <dbReference type="Proteomes" id="UP001160148"/>
    </source>
</evidence>
<dbReference type="Proteomes" id="UP001160148">
    <property type="component" value="Unassembled WGS sequence"/>
</dbReference>
<dbReference type="AlphaFoldDB" id="A0AAV0YBA5"/>
<name>A0AAV0YBA5_9HEMI</name>
<protein>
    <submittedName>
        <fullName evidence="1">Uncharacterized protein</fullName>
    </submittedName>
</protein>
<evidence type="ECO:0000313" key="1">
    <source>
        <dbReference type="EMBL" id="CAI6377163.1"/>
    </source>
</evidence>
<organism evidence="1 2">
    <name type="scientific">Macrosiphum euphorbiae</name>
    <name type="common">potato aphid</name>
    <dbReference type="NCBI Taxonomy" id="13131"/>
    <lineage>
        <taxon>Eukaryota</taxon>
        <taxon>Metazoa</taxon>
        <taxon>Ecdysozoa</taxon>
        <taxon>Arthropoda</taxon>
        <taxon>Hexapoda</taxon>
        <taxon>Insecta</taxon>
        <taxon>Pterygota</taxon>
        <taxon>Neoptera</taxon>
        <taxon>Paraneoptera</taxon>
        <taxon>Hemiptera</taxon>
        <taxon>Sternorrhyncha</taxon>
        <taxon>Aphidomorpha</taxon>
        <taxon>Aphidoidea</taxon>
        <taxon>Aphididae</taxon>
        <taxon>Macrosiphini</taxon>
        <taxon>Macrosiphum</taxon>
    </lineage>
</organism>
<comment type="caution">
    <text evidence="1">The sequence shown here is derived from an EMBL/GenBank/DDBJ whole genome shotgun (WGS) entry which is preliminary data.</text>
</comment>
<accession>A0AAV0YBA5</accession>
<proteinExistence type="predicted"/>
<keyword evidence="2" id="KW-1185">Reference proteome</keyword>
<sequence length="401" mass="45924">MAINQYSIEDRSFPKTFDLMPCPTVLNEMKLLKSKLNLVYKNKNKKQPQELFSRKTCEADTLPGYADVQTVIKSVEANVPADLDQLEENFGLDLDVDVSSEAGASARQRMVSKWWRKVTCGLAVLVLWTSKHRSGVVSNMLLGEWAAKKLENSKTIITVSTHKTGDREPALIVIGDEIASLMDRYYKLRQRVRTTLKEFFVTNKGQRLIKIYDELNKIYHTKLSANIFRRMVESQSRGHDRVTCSGVAKALQHSEDTALRYYQVPDAREAIRRQRHIDVVDETAVFEDVVSKEFDILFPIEPYASWTDAGVRERLLDSDAYAAHPTATVTDALVQRVKAWFNDAVLEDRAAILVGQLSADYNKRNISRHAIIDMAKQRKLHYFLNQDQDKMCRRIMSQMAD</sequence>
<reference evidence="1 2" key="1">
    <citation type="submission" date="2023-01" db="EMBL/GenBank/DDBJ databases">
        <authorList>
            <person name="Whitehead M."/>
        </authorList>
    </citation>
    <scope>NUCLEOTIDE SEQUENCE [LARGE SCALE GENOMIC DNA]</scope>
</reference>
<dbReference type="EMBL" id="CARXXK010001661">
    <property type="protein sequence ID" value="CAI6377163.1"/>
    <property type="molecule type" value="Genomic_DNA"/>
</dbReference>